<comment type="caution">
    <text evidence="2">The sequence shown here is derived from an EMBL/GenBank/DDBJ whole genome shotgun (WGS) entry which is preliminary data.</text>
</comment>
<reference evidence="2 3" key="1">
    <citation type="journal article" date="2016" name="Nat. Commun.">
        <title>Thousands of microbial genomes shed light on interconnected biogeochemical processes in an aquifer system.</title>
        <authorList>
            <person name="Anantharaman K."/>
            <person name="Brown C.T."/>
            <person name="Hug L.A."/>
            <person name="Sharon I."/>
            <person name="Castelle C.J."/>
            <person name="Probst A.J."/>
            <person name="Thomas B.C."/>
            <person name="Singh A."/>
            <person name="Wilkins M.J."/>
            <person name="Karaoz U."/>
            <person name="Brodie E.L."/>
            <person name="Williams K.H."/>
            <person name="Hubbard S.S."/>
            <person name="Banfield J.F."/>
        </authorList>
    </citation>
    <scope>NUCLEOTIDE SEQUENCE [LARGE SCALE GENOMIC DNA]</scope>
</reference>
<evidence type="ECO:0000313" key="2">
    <source>
        <dbReference type="EMBL" id="OGL42775.1"/>
    </source>
</evidence>
<name>A0A1F7RMH0_9BACT</name>
<sequence length="142" mass="16593">MSRKYRQRGYMDYDGNHDQQKNSQNKKERREFDGPRGRSASPMFKSFHCERCGENFPEIAQIDFDQKCPSCNADFHCCSGCNYFDPGSRFECMKPIEQSIPRKDLANQCLFFAPKFTWKHAVSPKSLTADEARKVLDNLFKK</sequence>
<feature type="compositionally biased region" description="Basic and acidic residues" evidence="1">
    <location>
        <begin position="9"/>
        <end position="36"/>
    </location>
</feature>
<organism evidence="2 3">
    <name type="scientific">Candidatus Schekmanbacteria bacterium RBG_13_48_7</name>
    <dbReference type="NCBI Taxonomy" id="1817878"/>
    <lineage>
        <taxon>Bacteria</taxon>
        <taxon>Candidatus Schekmaniibacteriota</taxon>
    </lineage>
</organism>
<accession>A0A1F7RMH0</accession>
<protein>
    <submittedName>
        <fullName evidence="2">Uncharacterized protein</fullName>
    </submittedName>
</protein>
<dbReference type="EMBL" id="MGDD01000306">
    <property type="protein sequence ID" value="OGL42775.1"/>
    <property type="molecule type" value="Genomic_DNA"/>
</dbReference>
<dbReference type="Proteomes" id="UP000179266">
    <property type="component" value="Unassembled WGS sequence"/>
</dbReference>
<evidence type="ECO:0000256" key="1">
    <source>
        <dbReference type="SAM" id="MobiDB-lite"/>
    </source>
</evidence>
<feature type="region of interest" description="Disordered" evidence="1">
    <location>
        <begin position="1"/>
        <end position="41"/>
    </location>
</feature>
<evidence type="ECO:0000313" key="3">
    <source>
        <dbReference type="Proteomes" id="UP000179266"/>
    </source>
</evidence>
<proteinExistence type="predicted"/>
<dbReference type="AlphaFoldDB" id="A0A1F7RMH0"/>
<gene>
    <name evidence="2" type="ORF">A2161_04225</name>
</gene>